<gene>
    <name evidence="2" type="ORF">THITE_2106195</name>
</gene>
<keyword evidence="3" id="KW-1185">Reference proteome</keyword>
<accession>G2QWN1</accession>
<organism evidence="2 3">
    <name type="scientific">Thermothielavioides terrestris (strain ATCC 38088 / NRRL 8126)</name>
    <name type="common">Thielavia terrestris</name>
    <dbReference type="NCBI Taxonomy" id="578455"/>
    <lineage>
        <taxon>Eukaryota</taxon>
        <taxon>Fungi</taxon>
        <taxon>Dikarya</taxon>
        <taxon>Ascomycota</taxon>
        <taxon>Pezizomycotina</taxon>
        <taxon>Sordariomycetes</taxon>
        <taxon>Sordariomycetidae</taxon>
        <taxon>Sordariales</taxon>
        <taxon>Chaetomiaceae</taxon>
        <taxon>Thermothielavioides</taxon>
        <taxon>Thermothielavioides terrestris</taxon>
    </lineage>
</organism>
<feature type="region of interest" description="Disordered" evidence="1">
    <location>
        <begin position="41"/>
        <end position="62"/>
    </location>
</feature>
<dbReference type="Proteomes" id="UP000008181">
    <property type="component" value="Chromosome 1"/>
</dbReference>
<reference evidence="2 3" key="1">
    <citation type="journal article" date="2011" name="Nat. Biotechnol.">
        <title>Comparative genomic analysis of the thermophilic biomass-degrading fungi Myceliophthora thermophila and Thielavia terrestris.</title>
        <authorList>
            <person name="Berka R.M."/>
            <person name="Grigoriev I.V."/>
            <person name="Otillar R."/>
            <person name="Salamov A."/>
            <person name="Grimwood J."/>
            <person name="Reid I."/>
            <person name="Ishmael N."/>
            <person name="John T."/>
            <person name="Darmond C."/>
            <person name="Moisan M.-C."/>
            <person name="Henrissat B."/>
            <person name="Coutinho P.M."/>
            <person name="Lombard V."/>
            <person name="Natvig D.O."/>
            <person name="Lindquist E."/>
            <person name="Schmutz J."/>
            <person name="Lucas S."/>
            <person name="Harris P."/>
            <person name="Powlowski J."/>
            <person name="Bellemare A."/>
            <person name="Taylor D."/>
            <person name="Butler G."/>
            <person name="de Vries R.P."/>
            <person name="Allijn I.E."/>
            <person name="van den Brink J."/>
            <person name="Ushinsky S."/>
            <person name="Storms R."/>
            <person name="Powell A.J."/>
            <person name="Paulsen I.T."/>
            <person name="Elbourne L.D.H."/>
            <person name="Baker S.E."/>
            <person name="Magnuson J."/>
            <person name="LaBoissiere S."/>
            <person name="Clutterbuck A.J."/>
            <person name="Martinez D."/>
            <person name="Wogulis M."/>
            <person name="de Leon A.L."/>
            <person name="Rey M.W."/>
            <person name="Tsang A."/>
        </authorList>
    </citation>
    <scope>NUCLEOTIDE SEQUENCE [LARGE SCALE GENOMIC DNA]</scope>
    <source>
        <strain evidence="3">ATCC 38088 / NRRL 8126</strain>
    </source>
</reference>
<dbReference type="HOGENOM" id="CLU_2428604_0_0_1"/>
<dbReference type="GeneID" id="11521322"/>
<protein>
    <submittedName>
        <fullName evidence="2">Uncharacterized protein</fullName>
    </submittedName>
</protein>
<proteinExistence type="predicted"/>
<dbReference type="KEGG" id="ttt:THITE_2106195"/>
<dbReference type="RefSeq" id="XP_003648577.1">
    <property type="nucleotide sequence ID" value="XM_003648529.1"/>
</dbReference>
<dbReference type="EMBL" id="CP003009">
    <property type="protein sequence ID" value="AEO62241.1"/>
    <property type="molecule type" value="Genomic_DNA"/>
</dbReference>
<name>G2QWN1_THETT</name>
<dbReference type="OrthoDB" id="361494at2759"/>
<evidence type="ECO:0000313" key="3">
    <source>
        <dbReference type="Proteomes" id="UP000008181"/>
    </source>
</evidence>
<evidence type="ECO:0000256" key="1">
    <source>
        <dbReference type="SAM" id="MobiDB-lite"/>
    </source>
</evidence>
<dbReference type="STRING" id="578455.G2QWN1"/>
<dbReference type="AlphaFoldDB" id="G2QWN1"/>
<sequence length="91" mass="9558">MNALLFDRSSGILGPNAFARLQTAGLLASFSAAPRFRFDGGERPVEDAAGQPAGSSSVLPSGQGPDVWRVSLWAHQAGVSALALERFEGRM</sequence>
<evidence type="ECO:0000313" key="2">
    <source>
        <dbReference type="EMBL" id="AEO62241.1"/>
    </source>
</evidence>